<reference evidence="1 2" key="1">
    <citation type="journal article" date="2016" name="Nat. Commun.">
        <title>Thousands of microbial genomes shed light on interconnected biogeochemical processes in an aquifer system.</title>
        <authorList>
            <person name="Anantharaman K."/>
            <person name="Brown C.T."/>
            <person name="Hug L.A."/>
            <person name="Sharon I."/>
            <person name="Castelle C.J."/>
            <person name="Probst A.J."/>
            <person name="Thomas B.C."/>
            <person name="Singh A."/>
            <person name="Wilkins M.J."/>
            <person name="Karaoz U."/>
            <person name="Brodie E.L."/>
            <person name="Williams K.H."/>
            <person name="Hubbard S.S."/>
            <person name="Banfield J.F."/>
        </authorList>
    </citation>
    <scope>NUCLEOTIDE SEQUENCE [LARGE SCALE GENOMIC DNA]</scope>
</reference>
<dbReference type="EMBL" id="MHWA01000009">
    <property type="protein sequence ID" value="OHB01805.1"/>
    <property type="molecule type" value="Genomic_DNA"/>
</dbReference>
<sequence>MSTNNTNKKKEIHHANVLIGKENYHDFVFDILLNDLDFDIKANPDFLFVEKDFLGIDDARDLERWVAGKPLIGEIKVSFIVSKSITYEAQNALLKVLEEPPVGTYFFINLDSLGGLLPTFLSRVRILDAFLVSESENIGESEENNTLKFLNSKIKEKFAITRSLAKNKDKTPMKELISNLEEIYYKSYNKDIANDTEKARAMKNILTAKIFASTKGSSPKMLLEWLSCVL</sequence>
<accession>A0A1G2TWW6</accession>
<evidence type="ECO:0000313" key="1">
    <source>
        <dbReference type="EMBL" id="OHB01805.1"/>
    </source>
</evidence>
<dbReference type="Proteomes" id="UP000178404">
    <property type="component" value="Unassembled WGS sequence"/>
</dbReference>
<comment type="caution">
    <text evidence="1">The sequence shown here is derived from an EMBL/GenBank/DDBJ whole genome shotgun (WGS) entry which is preliminary data.</text>
</comment>
<organism evidence="1 2">
    <name type="scientific">Candidatus Zambryskibacteria bacterium RIFCSPLOWO2_01_FULL_35_19</name>
    <dbReference type="NCBI Taxonomy" id="1802757"/>
    <lineage>
        <taxon>Bacteria</taxon>
        <taxon>Candidatus Zambryskiibacteriota</taxon>
    </lineage>
</organism>
<dbReference type="Pfam" id="PF13177">
    <property type="entry name" value="DNA_pol3_delta2"/>
    <property type="match status" value="1"/>
</dbReference>
<protein>
    <submittedName>
        <fullName evidence="1">Uncharacterized protein</fullName>
    </submittedName>
</protein>
<evidence type="ECO:0000313" key="2">
    <source>
        <dbReference type="Proteomes" id="UP000178404"/>
    </source>
</evidence>
<name>A0A1G2TWW6_9BACT</name>
<dbReference type="SUPFAM" id="SSF52540">
    <property type="entry name" value="P-loop containing nucleoside triphosphate hydrolases"/>
    <property type="match status" value="1"/>
</dbReference>
<gene>
    <name evidence="1" type="ORF">A3A90_00015</name>
</gene>
<dbReference type="Gene3D" id="3.40.50.300">
    <property type="entry name" value="P-loop containing nucleotide triphosphate hydrolases"/>
    <property type="match status" value="1"/>
</dbReference>
<dbReference type="InterPro" id="IPR027417">
    <property type="entry name" value="P-loop_NTPase"/>
</dbReference>
<dbReference type="AlphaFoldDB" id="A0A1G2TWW6"/>
<proteinExistence type="predicted"/>